<sequence>MVGSEDTRSSGLSDPLALDTPGPHPFRWLPVVPPLVEAPAPPPPPLLDEVSSACSASNVELYVLNSVYRADTTVVDLINTVFPRHAYLGDSTELGSFWGAEGDDLRSDTPPPSPPALFADDRPRSMLWRDLGVIIDAGKTGLGRPRRM</sequence>
<proteinExistence type="predicted"/>
<accession>A0A182U3X7</accession>
<name>A0A182U3X7_9DIPT</name>
<organism evidence="2 3">
    <name type="scientific">Anopheles melas</name>
    <dbReference type="NCBI Taxonomy" id="34690"/>
    <lineage>
        <taxon>Eukaryota</taxon>
        <taxon>Metazoa</taxon>
        <taxon>Ecdysozoa</taxon>
        <taxon>Arthropoda</taxon>
        <taxon>Hexapoda</taxon>
        <taxon>Insecta</taxon>
        <taxon>Pterygota</taxon>
        <taxon>Neoptera</taxon>
        <taxon>Endopterygota</taxon>
        <taxon>Diptera</taxon>
        <taxon>Nematocera</taxon>
        <taxon>Culicoidea</taxon>
        <taxon>Culicidae</taxon>
        <taxon>Anophelinae</taxon>
        <taxon>Anopheles</taxon>
    </lineage>
</organism>
<evidence type="ECO:0000313" key="3">
    <source>
        <dbReference type="Proteomes" id="UP000075902"/>
    </source>
</evidence>
<dbReference type="Proteomes" id="UP000075902">
    <property type="component" value="Unassembled WGS sequence"/>
</dbReference>
<evidence type="ECO:0000313" key="2">
    <source>
        <dbReference type="EnsemblMetazoa" id="AMEC013464-PA"/>
    </source>
</evidence>
<evidence type="ECO:0000256" key="1">
    <source>
        <dbReference type="SAM" id="MobiDB-lite"/>
    </source>
</evidence>
<reference evidence="3" key="1">
    <citation type="submission" date="2014-01" db="EMBL/GenBank/DDBJ databases">
        <title>The Genome Sequence of Anopheles melas CM1001059_A (V2).</title>
        <authorList>
            <consortium name="The Broad Institute Genomics Platform"/>
            <person name="Neafsey D.E."/>
            <person name="Besansky N."/>
            <person name="Howell P."/>
            <person name="Walton C."/>
            <person name="Young S.K."/>
            <person name="Zeng Q."/>
            <person name="Gargeya S."/>
            <person name="Fitzgerald M."/>
            <person name="Haas B."/>
            <person name="Abouelleil A."/>
            <person name="Allen A.W."/>
            <person name="Alvarado L."/>
            <person name="Arachchi H.M."/>
            <person name="Berlin A.M."/>
            <person name="Chapman S.B."/>
            <person name="Gainer-Dewar J."/>
            <person name="Goldberg J."/>
            <person name="Griggs A."/>
            <person name="Gujja S."/>
            <person name="Hansen M."/>
            <person name="Howarth C."/>
            <person name="Imamovic A."/>
            <person name="Ireland A."/>
            <person name="Larimer J."/>
            <person name="McCowan C."/>
            <person name="Murphy C."/>
            <person name="Pearson M."/>
            <person name="Poon T.W."/>
            <person name="Priest M."/>
            <person name="Roberts A."/>
            <person name="Saif S."/>
            <person name="Shea T."/>
            <person name="Sisk P."/>
            <person name="Sykes S."/>
            <person name="Wortman J."/>
            <person name="Nusbaum C."/>
            <person name="Birren B."/>
        </authorList>
    </citation>
    <scope>NUCLEOTIDE SEQUENCE [LARGE SCALE GENOMIC DNA]</scope>
    <source>
        <strain evidence="3">CM1001059</strain>
    </source>
</reference>
<protein>
    <submittedName>
        <fullName evidence="2">Uncharacterized protein</fullName>
    </submittedName>
</protein>
<dbReference type="AlphaFoldDB" id="A0A182U3X7"/>
<dbReference type="VEuPathDB" id="VectorBase:AMEC013464"/>
<reference evidence="2" key="2">
    <citation type="submission" date="2020-05" db="UniProtKB">
        <authorList>
            <consortium name="EnsemblMetazoa"/>
        </authorList>
    </citation>
    <scope>IDENTIFICATION</scope>
    <source>
        <strain evidence="2">CM1001059</strain>
    </source>
</reference>
<keyword evidence="3" id="KW-1185">Reference proteome</keyword>
<dbReference type="EnsemblMetazoa" id="AMEC013464-RA">
    <property type="protein sequence ID" value="AMEC013464-PA"/>
    <property type="gene ID" value="AMEC013464"/>
</dbReference>
<feature type="region of interest" description="Disordered" evidence="1">
    <location>
        <begin position="1"/>
        <end position="23"/>
    </location>
</feature>